<feature type="compositionally biased region" description="Basic residues" evidence="3">
    <location>
        <begin position="101"/>
        <end position="114"/>
    </location>
</feature>
<feature type="region of interest" description="Disordered" evidence="3">
    <location>
        <begin position="2319"/>
        <end position="2373"/>
    </location>
</feature>
<feature type="region of interest" description="Disordered" evidence="3">
    <location>
        <begin position="84"/>
        <end position="115"/>
    </location>
</feature>
<feature type="compositionally biased region" description="Polar residues" evidence="3">
    <location>
        <begin position="2319"/>
        <end position="2336"/>
    </location>
</feature>
<evidence type="ECO:0000259" key="4">
    <source>
        <dbReference type="PROSITE" id="PS51089"/>
    </source>
</evidence>
<dbReference type="Pfam" id="PF02209">
    <property type="entry name" value="VHP"/>
    <property type="match status" value="1"/>
</dbReference>
<dbReference type="RefSeq" id="XP_025829130.1">
    <property type="nucleotide sequence ID" value="XM_025973345.1"/>
</dbReference>
<feature type="compositionally biased region" description="Basic and acidic residues" evidence="3">
    <location>
        <begin position="1200"/>
        <end position="1219"/>
    </location>
</feature>
<feature type="compositionally biased region" description="Polar residues" evidence="3">
    <location>
        <begin position="157"/>
        <end position="174"/>
    </location>
</feature>
<feature type="compositionally biased region" description="Polar residues" evidence="3">
    <location>
        <begin position="2200"/>
        <end position="2214"/>
    </location>
</feature>
<dbReference type="Pfam" id="PF00626">
    <property type="entry name" value="Gelsolin"/>
    <property type="match status" value="1"/>
</dbReference>
<feature type="compositionally biased region" description="Basic and acidic residues" evidence="3">
    <location>
        <begin position="2218"/>
        <end position="2236"/>
    </location>
</feature>
<dbReference type="InterPro" id="IPR007123">
    <property type="entry name" value="Gelsolin-like_dom"/>
</dbReference>
<feature type="compositionally biased region" description="Basic and acidic residues" evidence="3">
    <location>
        <begin position="1271"/>
        <end position="1285"/>
    </location>
</feature>
<keyword evidence="5" id="KW-1185">Reference proteome</keyword>
<feature type="compositionally biased region" description="Basic and acidic residues" evidence="3">
    <location>
        <begin position="1307"/>
        <end position="1325"/>
    </location>
</feature>
<feature type="coiled-coil region" evidence="2">
    <location>
        <begin position="2438"/>
        <end position="2465"/>
    </location>
</feature>
<dbReference type="GO" id="GO:0005546">
    <property type="term" value="F:phosphatidylinositol-4,5-bisphosphate binding"/>
    <property type="evidence" value="ECO:0007669"/>
    <property type="project" value="TreeGrafter"/>
</dbReference>
<name>A0A7F5QVM2_AGRPL</name>
<feature type="compositionally biased region" description="Polar residues" evidence="3">
    <location>
        <begin position="1877"/>
        <end position="1887"/>
    </location>
</feature>
<dbReference type="OrthoDB" id="28894at2759"/>
<feature type="compositionally biased region" description="Polar residues" evidence="3">
    <location>
        <begin position="185"/>
        <end position="197"/>
    </location>
</feature>
<feature type="compositionally biased region" description="Polar residues" evidence="3">
    <location>
        <begin position="636"/>
        <end position="647"/>
    </location>
</feature>
<feature type="region of interest" description="Disordered" evidence="3">
    <location>
        <begin position="2143"/>
        <end position="2165"/>
    </location>
</feature>
<dbReference type="SUPFAM" id="SSF47050">
    <property type="entry name" value="VHP, Villin headpiece domain"/>
    <property type="match status" value="1"/>
</dbReference>
<dbReference type="SMART" id="SM00153">
    <property type="entry name" value="VHP"/>
    <property type="match status" value="1"/>
</dbReference>
<dbReference type="GO" id="GO:0015629">
    <property type="term" value="C:actin cytoskeleton"/>
    <property type="evidence" value="ECO:0007669"/>
    <property type="project" value="TreeGrafter"/>
</dbReference>
<dbReference type="InParanoid" id="A0A7F5QVM2"/>
<dbReference type="GO" id="GO:0005737">
    <property type="term" value="C:cytoplasm"/>
    <property type="evidence" value="ECO:0007669"/>
    <property type="project" value="TreeGrafter"/>
</dbReference>
<feature type="compositionally biased region" description="Basic and acidic residues" evidence="3">
    <location>
        <begin position="204"/>
        <end position="219"/>
    </location>
</feature>
<feature type="compositionally biased region" description="Low complexity" evidence="3">
    <location>
        <begin position="1477"/>
        <end position="1490"/>
    </location>
</feature>
<feature type="region of interest" description="Disordered" evidence="3">
    <location>
        <begin position="1732"/>
        <end position="1785"/>
    </location>
</feature>
<feature type="compositionally biased region" description="Polar residues" evidence="3">
    <location>
        <begin position="979"/>
        <end position="1002"/>
    </location>
</feature>
<feature type="compositionally biased region" description="Low complexity" evidence="3">
    <location>
        <begin position="1362"/>
        <end position="1377"/>
    </location>
</feature>
<gene>
    <name evidence="6" type="primary">LOC108737716</name>
</gene>
<feature type="region of interest" description="Disordered" evidence="3">
    <location>
        <begin position="1630"/>
        <end position="1683"/>
    </location>
</feature>
<feature type="region of interest" description="Disordered" evidence="3">
    <location>
        <begin position="1873"/>
        <end position="1968"/>
    </location>
</feature>
<feature type="region of interest" description="Disordered" evidence="3">
    <location>
        <begin position="2182"/>
        <end position="2236"/>
    </location>
</feature>
<dbReference type="PANTHER" id="PTHR11977">
    <property type="entry name" value="VILLIN"/>
    <property type="match status" value="1"/>
</dbReference>
<evidence type="ECO:0000256" key="1">
    <source>
        <dbReference type="ARBA" id="ARBA00008418"/>
    </source>
</evidence>
<feature type="region of interest" description="Disordered" evidence="3">
    <location>
        <begin position="1811"/>
        <end position="1839"/>
    </location>
</feature>
<feature type="region of interest" description="Disordered" evidence="3">
    <location>
        <begin position="597"/>
        <end position="647"/>
    </location>
</feature>
<dbReference type="GeneID" id="108737716"/>
<feature type="compositionally biased region" description="Polar residues" evidence="3">
    <location>
        <begin position="1649"/>
        <end position="1658"/>
    </location>
</feature>
<feature type="region of interest" description="Disordered" evidence="3">
    <location>
        <begin position="978"/>
        <end position="1002"/>
    </location>
</feature>
<dbReference type="Proteomes" id="UP000192223">
    <property type="component" value="Unplaced"/>
</dbReference>
<dbReference type="InterPro" id="IPR036886">
    <property type="entry name" value="Villin_headpiece_dom_sf"/>
</dbReference>
<dbReference type="FunCoup" id="A0A7F5QVM2">
    <property type="interactions" value="48"/>
</dbReference>
<accession>A0A7F5QVM2</accession>
<dbReference type="Gene3D" id="3.40.20.10">
    <property type="entry name" value="Severin"/>
    <property type="match status" value="5"/>
</dbReference>
<dbReference type="GO" id="GO:0051014">
    <property type="term" value="P:actin filament severing"/>
    <property type="evidence" value="ECO:0007669"/>
    <property type="project" value="TreeGrafter"/>
</dbReference>
<evidence type="ECO:0000256" key="3">
    <source>
        <dbReference type="SAM" id="MobiDB-lite"/>
    </source>
</evidence>
<evidence type="ECO:0000313" key="6">
    <source>
        <dbReference type="RefSeq" id="XP_025829130.1"/>
    </source>
</evidence>
<dbReference type="InterPro" id="IPR029006">
    <property type="entry name" value="ADF-H/Gelsolin-like_dom_sf"/>
</dbReference>
<feature type="compositionally biased region" description="Basic and acidic residues" evidence="3">
    <location>
        <begin position="2351"/>
        <end position="2363"/>
    </location>
</feature>
<comment type="similarity">
    <text evidence="1">Belongs to the villin/gelsolin family.</text>
</comment>
<dbReference type="PROSITE" id="PS51089">
    <property type="entry name" value="HP"/>
    <property type="match status" value="1"/>
</dbReference>
<dbReference type="SMART" id="SM00262">
    <property type="entry name" value="GEL"/>
    <property type="match status" value="4"/>
</dbReference>
<proteinExistence type="inferred from homology"/>
<feature type="region of interest" description="Disordered" evidence="3">
    <location>
        <begin position="144"/>
        <end position="239"/>
    </location>
</feature>
<evidence type="ECO:0000256" key="2">
    <source>
        <dbReference type="SAM" id="Coils"/>
    </source>
</evidence>
<dbReference type="GO" id="GO:0008154">
    <property type="term" value="P:actin polymerization or depolymerization"/>
    <property type="evidence" value="ECO:0007669"/>
    <property type="project" value="TreeGrafter"/>
</dbReference>
<dbReference type="PANTHER" id="PTHR11977:SF45">
    <property type="entry name" value="SUPERVILLIN"/>
    <property type="match status" value="1"/>
</dbReference>
<sequence>MVAGSMYLLQTVSNQRRPWSSYSDIRTYHPEKTLLHGTQNMNGNMYSPLMARRPAGTGYDFPEKEVKKDKKWSFGNIFRRKKKNLSESSSDDENNKMSFLQRRKKKSAARKKSKQALGTFDHVVIPQFSRGTYNTLYRNNDDPTAVFSDPTHDAANRASNFNTRSSNSPSQYLNVNCPGSDRSDVNVSRNSLASVDSISKKNRKEMTKARAEARRETLKYESSSDEESQRSGSSAAKFRSDESLSKYGSWSRRTRGARTERYLRRFSKDEDFRDPKQLYKTEIENGRLKMRSPSKNVTANQPYLTSYTAFDPSGMLTIPPSHNTSKRNRNFTVTTCCFDNGFFPETKPTTNANQRSMSYESHIDQRLPIDVVHGRLPLGIPTCQNGKTPPLPPPRDPRRIVTITSFDSSRPSSYCLETATDCRNGLARNRSPLVMSDKRIRNASDITGMYYSNVRSTSEDQIPAEPIIHSLTVRPASTTPDMNGKCHQKDHNDFSLFLTDSKPRSRKPLNIHSFARTENNNNINNLQNGRSKAYQTFNFWRQKEDEVKRHKSEPITKILPKSPILSNKLNVAEESKNDVPQSALLVSAITKSPVERIRGLPREPSPFRPISPAPKIPLGSLNRSKSVSPGLHIPSESFSDKSLSPNINSKKPENLEDALNELEEIYNSLRLGDEDLLDRAEKRERDICKEAATNLMNGNSKRKRVSSRSADIKEDDLAFRKYSKERSKTIGDPHSVASSISYLLASPLSGEFLDRPEPKQKNKKEPDVTFDDLVYRNIKQTNNSLKVIDPQPPFGIPLGPISSAPNSDYLHADPEVGRKEKISKKIPDIVKDDLAYRSLRKDPNKEPALPPSSPIGDANNNKMFFVPVPKYNPNGSFKKKRAVRSLSANIFNLMQKEHDDRVKNELEIAKSLTEIADAMEQTRLMLKEQDKSISETRKGFASDGEALYASQHSPKLEAMKRNRANFLDEMKSFEFPMLPSNSLDNKINNNESSNPEQVNSTSKTLDELLTALAVETRETSDRITNELRMLDEKDILRKSSQSLKSHESESSDKNQNVFEKTSQSDELLASKTTVDSNANETVSKAPISSNDNFASDIPAVVEEMYTPKNQIQTEREDEIPVELITMSLADDSNDKADHAKMCQKLMECVVENAEIVSDEIESDHVQQILLQDTEELCGEGTVASIVLTPKEEDALMVKSDPIEAEVHSEPDYENLKYRDEDENDGNSNQNSDYDDCDVKLDDLNENVEASDADNESKEDFSDGDVEVALKDVDKALSSEHTEKSDQVPTSPLCNKTESSESKQTMSEIKEGRAERMARYKEERRRQLAFQFDNVLDESSQLPNKTRQNYQTYSSSSDEPRTTRASRLRAAAAAALATNDNHNSTKSIKKEKSPICLSSGCESQGSSKPERDKSGKRKSNLNRAHTSEEVPDQYGGEDNISRRRRRRFFPSEVLEQTKEAYSSDGNRKSDNDTACIASPTSSLSTTSSRTRSPPRRSELSIHMQNARKGILPSYSEMGKYRTPSSKTATINTREKYKPFSAVENELSHSVTDKDKFLSKVGNKENIKHNTSDKDIIKVNNYNVRKDGRTKSADVCQSDKLSRLSSVSKRMDELTALTRETLARVEKLSHATFSNGRSSSSSKIYDKISDNEVSSSTPTHSFKHVSNRSSDDERRPPSILKKKLSDEIVEHSTPITASVNVPVSILKRKSSHEDHKISNSAAGSASNLPVTFSPSVIDHSSSSLRKQGILKKRRSLDESHVHRQRSCSPEGKQESRSILKDQRRSSLEMIRSKSPDALQSILKRKIFRNDDEVYTPLNSPEPQGILKRRSGVSSAGSSSNAPHISITTAVILAAAGGAEMVLEANETVKPILKKKSSDELSVTEPSSVETPKPILKKKSSVEKEPLEDKPKKPILKHSRSSYEERDSSDNSEVSRPASSAFKSCQDEEFEVKPILKQPSRENSPRPRLSFCEDNQYTKFDDSHVVFRKRKIARRSHTISTDVDVENVMNKCGSDESSPQNTRPLSVCEMIKNFEKNMPSTGAVPKRSSLNRNSDRYHTQPITFSELEASLSSFHKTRVDELPSINSSQKGSDFDKDVCSMLNFEPTNETNYIPSTTSSIDLFDTSNAKMSTDSAFQSLGDGLELEQDEQKTTPPKSPVTKSLSKSQLQMKSLAEEAKLMALKRAGSNASKYRSRRGFDPSDKSSVSRFSTQPVTTDEVQEAAKMKSGDQKSSDLLPHEPRGILKSKTYASPASPEPSFLPKSVLKKREDAKLLDDSKSSLRSILKQESAELARDEGISSDESDSDVDLAIGSKTELSGKVTSSRLLNSDDGMQTSDGESSGGREIRNILSRDPSFRRRSQERYSKENYLSKSQSQGVFQHEDVEYDGGGGGLRRSLTQSAMPQKIAELQAKLQKSGDSDWRKRIPKLNSANEELSLLNVKNRYNDELNEKNSILKARKEELDAASNQWRNRIEQSDSLNFSVAGRMQKNSNDIPIININLPKLDNVKRTPKAKIFKGKADDDAPKITSLPVSPEKTSKLLFPRSISSPGGDVHDASVSPTSVRKVTVIRPDDITFKTFFESIDSKKLADLERVPIDDLDCVVRESDNLLVYKRDIKFRRKHETRNNPIKVLASRTDIKDEYTEIITGVAEREKKRQNIEKLSKNSNLAAEALAGLASKEDFAAVSLKKSSSFTSSYVPFKDTMLIHVKGRRHVQTRLIEPKVENINEGDSYILIKGNTIYSYTGSFSNIIEQSRASDIINHIQKTNDMGCKGPKFVTVTNKKIYSSKDSENFWNILQTTSDVDVVGAGHPDEDEIYENSIIGTNMIYQFKNDELVPMEEYWGGIPKIKMLEPSKVFVFDFGSEMYVWSGKNAPLEDKRKALKLARELWTEGYNYIDCHVSPLNVASMLGSREKSNIPLKCNSRPDWALFAKLTQHRETILFREKFLDWPDYSRVIKVKSSDEKNVDASFDLKPCDVNKMLNTKPAPPSLEVDGMHLGRGKSYFDPETNRLFKFTTLGITCWIILEYSHEKIQESSVGQFFNGNSYIIRWQYRATVTGRELSGRPSKHSQVGRDRCLYFCWQGNNATINEKGAAALLTVELDLENARQIRVVQGQETPAFLNLFNGGMVVHDGKYEGQKLHCSHRLFISRGEVESETVLTELPCTMRSLRSRASFVLINTKSNHLIIWHGRKSSKQTRIVTEQSVDKIVSNKPREFGFSNEEKVKVDILEEGKESDEFFSALGGENRQLYNSLEKSKESFDYTPRMFHLTSISGSFEANEILCPHRSEHVTPYPFLQSDLYSANQPALFLFDNDHELWLWQGWWPLRDDDADDLGDQTGSGAVRWQAERKASMDTALNYYKTRHPGCKHIEAYLVWSGLEPLKFTNLFPFWTDKDDIAELNIKEGRKAGDSKSIEAELALLTQETYPLSQILQRPLPEGVDPTQLEKYLSSEDFLELTSITIEDFQKLPAWKQAAIKKEKGLF</sequence>
<keyword evidence="2" id="KW-0175">Coiled coil</keyword>
<feature type="compositionally biased region" description="Basic and acidic residues" evidence="3">
    <location>
        <begin position="1897"/>
        <end position="1909"/>
    </location>
</feature>
<dbReference type="Gene3D" id="1.10.950.10">
    <property type="entry name" value="Villin headpiece domain"/>
    <property type="match status" value="1"/>
</dbReference>
<dbReference type="GO" id="GO:0051015">
    <property type="term" value="F:actin filament binding"/>
    <property type="evidence" value="ECO:0007669"/>
    <property type="project" value="InterPro"/>
</dbReference>
<evidence type="ECO:0000313" key="5">
    <source>
        <dbReference type="Proteomes" id="UP000192223"/>
    </source>
</evidence>
<protein>
    <submittedName>
        <fullName evidence="6">Supervillin isoform X1</fullName>
    </submittedName>
</protein>
<feature type="region of interest" description="Disordered" evidence="3">
    <location>
        <begin position="1271"/>
        <end position="1500"/>
    </location>
</feature>
<dbReference type="InterPro" id="IPR003128">
    <property type="entry name" value="Villin_headpiece"/>
</dbReference>
<dbReference type="GO" id="GO:0051016">
    <property type="term" value="P:barbed-end actin filament capping"/>
    <property type="evidence" value="ECO:0007669"/>
    <property type="project" value="TreeGrafter"/>
</dbReference>
<feature type="region of interest" description="Disordered" evidence="3">
    <location>
        <begin position="1039"/>
        <end position="1092"/>
    </location>
</feature>
<feature type="region of interest" description="Disordered" evidence="3">
    <location>
        <begin position="838"/>
        <end position="858"/>
    </location>
</feature>
<feature type="compositionally biased region" description="Polar residues" evidence="3">
    <location>
        <begin position="1286"/>
        <end position="1306"/>
    </location>
</feature>
<feature type="compositionally biased region" description="Polar residues" evidence="3">
    <location>
        <begin position="1053"/>
        <end position="1092"/>
    </location>
</feature>
<reference evidence="6" key="1">
    <citation type="submission" date="2025-08" db="UniProtKB">
        <authorList>
            <consortium name="RefSeq"/>
        </authorList>
    </citation>
    <scope>IDENTIFICATION</scope>
    <source>
        <tissue evidence="6">Entire body</tissue>
    </source>
</reference>
<dbReference type="InterPro" id="IPR007122">
    <property type="entry name" value="Villin/Gelsolin"/>
</dbReference>
<dbReference type="SUPFAM" id="SSF55753">
    <property type="entry name" value="Actin depolymerizing proteins"/>
    <property type="match status" value="5"/>
</dbReference>
<dbReference type="KEGG" id="apln:108737716"/>
<feature type="compositionally biased region" description="Pro residues" evidence="3">
    <location>
        <begin position="603"/>
        <end position="615"/>
    </location>
</feature>
<feature type="compositionally biased region" description="Polar residues" evidence="3">
    <location>
        <begin position="1732"/>
        <end position="1743"/>
    </location>
</feature>
<feature type="compositionally biased region" description="Polar residues" evidence="3">
    <location>
        <begin position="1336"/>
        <end position="1356"/>
    </location>
</feature>
<feature type="compositionally biased region" description="Basic and acidic residues" evidence="3">
    <location>
        <begin position="1948"/>
        <end position="1962"/>
    </location>
</feature>
<feature type="compositionally biased region" description="Basic and acidic residues" evidence="3">
    <location>
        <begin position="1769"/>
        <end position="1785"/>
    </location>
</feature>
<organism evidence="5 6">
    <name type="scientific">Agrilus planipennis</name>
    <name type="common">Emerald ash borer</name>
    <name type="synonym">Agrilus marcopoli</name>
    <dbReference type="NCBI Taxonomy" id="224129"/>
    <lineage>
        <taxon>Eukaryota</taxon>
        <taxon>Metazoa</taxon>
        <taxon>Ecdysozoa</taxon>
        <taxon>Arthropoda</taxon>
        <taxon>Hexapoda</taxon>
        <taxon>Insecta</taxon>
        <taxon>Pterygota</taxon>
        <taxon>Neoptera</taxon>
        <taxon>Endopterygota</taxon>
        <taxon>Coleoptera</taxon>
        <taxon>Polyphaga</taxon>
        <taxon>Elateriformia</taxon>
        <taxon>Buprestoidea</taxon>
        <taxon>Buprestidae</taxon>
        <taxon>Agrilinae</taxon>
        <taxon>Agrilus</taxon>
    </lineage>
</organism>
<feature type="domain" description="HP" evidence="4">
    <location>
        <begin position="3417"/>
        <end position="3480"/>
    </location>
</feature>
<feature type="region of interest" description="Disordered" evidence="3">
    <location>
        <begin position="1200"/>
        <end position="1237"/>
    </location>
</feature>